<dbReference type="InterPro" id="IPR005982">
    <property type="entry name" value="Thioredox_Rdtase"/>
</dbReference>
<reference evidence="11" key="1">
    <citation type="submission" date="2020-07" db="EMBL/GenBank/DDBJ databases">
        <title>Complete genome sequencing of Clostridia bacterium strain 12CBH8.</title>
        <authorList>
            <person name="Sakamoto M."/>
            <person name="Murakami T."/>
            <person name="Mori H."/>
        </authorList>
    </citation>
    <scope>NUCLEOTIDE SEQUENCE [LARGE SCALE GENOMIC DNA]</scope>
    <source>
        <strain evidence="11">12CBH8</strain>
    </source>
</reference>
<proteinExistence type="inferred from homology"/>
<evidence type="ECO:0000256" key="2">
    <source>
        <dbReference type="ARBA" id="ARBA00022630"/>
    </source>
</evidence>
<feature type="domain" description="FAD/NAD(P)-binding" evidence="9">
    <location>
        <begin position="3"/>
        <end position="289"/>
    </location>
</feature>
<evidence type="ECO:0000256" key="7">
    <source>
        <dbReference type="RuleBase" id="RU003880"/>
    </source>
</evidence>
<evidence type="ECO:0000313" key="11">
    <source>
        <dbReference type="Proteomes" id="UP000593890"/>
    </source>
</evidence>
<evidence type="ECO:0000256" key="5">
    <source>
        <dbReference type="ARBA" id="ARBA00023157"/>
    </source>
</evidence>
<evidence type="ECO:0000256" key="8">
    <source>
        <dbReference type="RuleBase" id="RU003881"/>
    </source>
</evidence>
<protein>
    <recommendedName>
        <fullName evidence="7">Thioredoxin reductase</fullName>
        <ecNumber evidence="7">1.8.1.9</ecNumber>
    </recommendedName>
</protein>
<evidence type="ECO:0000256" key="1">
    <source>
        <dbReference type="ARBA" id="ARBA00009333"/>
    </source>
</evidence>
<dbReference type="InterPro" id="IPR036188">
    <property type="entry name" value="FAD/NAD-bd_sf"/>
</dbReference>
<dbReference type="InterPro" id="IPR050097">
    <property type="entry name" value="Ferredoxin-NADP_redctase_2"/>
</dbReference>
<sequence>MLYDIMIIGGGPAGLTASLYAGRAGHNVVLFEKMFVGGQAVTTYEIENYPGVPAVSGPELVQKMEEQTKLFGVTTIHEEVTGLSLEGDVKTVTTTGGQYEGKTVILTTGARPKRLEVPGEQEFWGRGVSVCATCDGAFYKGKVTAVVGGGNTAMENAIFLSKFCEKVYVIHRRDTLRGEKSLMKRLEALPNVSFVWDTVVEEIRGGQVVNGITLRQVKTGETSVLPVDGVFVSIGVQPNSGLAQDILETDDYGYLVTDQNMCTRIAGVYAAGDARRTPLRQIVTAAADGAIAAYSASIYLAEESQA</sequence>
<dbReference type="PROSITE" id="PS00573">
    <property type="entry name" value="PYRIDINE_REDOX_2"/>
    <property type="match status" value="1"/>
</dbReference>
<dbReference type="GO" id="GO:0019430">
    <property type="term" value="P:removal of superoxide radicals"/>
    <property type="evidence" value="ECO:0007669"/>
    <property type="project" value="UniProtKB-UniRule"/>
</dbReference>
<dbReference type="InterPro" id="IPR008255">
    <property type="entry name" value="Pyr_nucl-diS_OxRdtase_2_AS"/>
</dbReference>
<dbReference type="EMBL" id="AP023321">
    <property type="protein sequence ID" value="BCI61263.1"/>
    <property type="molecule type" value="Genomic_DNA"/>
</dbReference>
<comment type="catalytic activity">
    <reaction evidence="7">
        <text>[thioredoxin]-dithiol + NADP(+) = [thioredoxin]-disulfide + NADPH + H(+)</text>
        <dbReference type="Rhea" id="RHEA:20345"/>
        <dbReference type="Rhea" id="RHEA-COMP:10698"/>
        <dbReference type="Rhea" id="RHEA-COMP:10700"/>
        <dbReference type="ChEBI" id="CHEBI:15378"/>
        <dbReference type="ChEBI" id="CHEBI:29950"/>
        <dbReference type="ChEBI" id="CHEBI:50058"/>
        <dbReference type="ChEBI" id="CHEBI:57783"/>
        <dbReference type="ChEBI" id="CHEBI:58349"/>
        <dbReference type="EC" id="1.8.1.9"/>
    </reaction>
</comment>
<evidence type="ECO:0000256" key="3">
    <source>
        <dbReference type="ARBA" id="ARBA00022827"/>
    </source>
</evidence>
<dbReference type="PANTHER" id="PTHR48105">
    <property type="entry name" value="THIOREDOXIN REDUCTASE 1-RELATED-RELATED"/>
    <property type="match status" value="1"/>
</dbReference>
<comment type="similarity">
    <text evidence="1 7">Belongs to the class-II pyridine nucleotide-disulfide oxidoreductase family.</text>
</comment>
<dbReference type="Gene3D" id="3.50.50.60">
    <property type="entry name" value="FAD/NAD(P)-binding domain"/>
    <property type="match status" value="2"/>
</dbReference>
<dbReference type="Pfam" id="PF07992">
    <property type="entry name" value="Pyr_redox_2"/>
    <property type="match status" value="1"/>
</dbReference>
<dbReference type="SUPFAM" id="SSF51905">
    <property type="entry name" value="FAD/NAD(P)-binding domain"/>
    <property type="match status" value="1"/>
</dbReference>
<dbReference type="RefSeq" id="WP_343063096.1">
    <property type="nucleotide sequence ID" value="NZ_AP023321.1"/>
</dbReference>
<organism evidence="10 11">
    <name type="scientific">Solibaculum mannosilyticum</name>
    <dbReference type="NCBI Taxonomy" id="2780922"/>
    <lineage>
        <taxon>Bacteria</taxon>
        <taxon>Bacillati</taxon>
        <taxon>Bacillota</taxon>
        <taxon>Clostridia</taxon>
        <taxon>Eubacteriales</taxon>
        <taxon>Oscillospiraceae</taxon>
        <taxon>Solibaculum</taxon>
    </lineage>
</organism>
<dbReference type="PRINTS" id="PR00368">
    <property type="entry name" value="FADPNR"/>
</dbReference>
<dbReference type="GO" id="GO:0004791">
    <property type="term" value="F:thioredoxin-disulfide reductase (NADPH) activity"/>
    <property type="evidence" value="ECO:0007669"/>
    <property type="project" value="UniProtKB-UniRule"/>
</dbReference>
<evidence type="ECO:0000313" key="10">
    <source>
        <dbReference type="EMBL" id="BCI61263.1"/>
    </source>
</evidence>
<gene>
    <name evidence="10" type="ORF">C12CBH8_19020</name>
</gene>
<dbReference type="EC" id="1.8.1.9" evidence="7"/>
<dbReference type="KEGG" id="sman:C12CBH8_19020"/>
<dbReference type="GO" id="GO:0005737">
    <property type="term" value="C:cytoplasm"/>
    <property type="evidence" value="ECO:0007669"/>
    <property type="project" value="InterPro"/>
</dbReference>
<dbReference type="InterPro" id="IPR023753">
    <property type="entry name" value="FAD/NAD-binding_dom"/>
</dbReference>
<keyword evidence="4 7" id="KW-0560">Oxidoreductase</keyword>
<dbReference type="PRINTS" id="PR00469">
    <property type="entry name" value="PNDRDTASEII"/>
</dbReference>
<name>A0A7I8D7S1_9FIRM</name>
<accession>A0A7I8D7S1</accession>
<keyword evidence="11" id="KW-1185">Reference proteome</keyword>
<dbReference type="NCBIfam" id="TIGR01292">
    <property type="entry name" value="TRX_reduct"/>
    <property type="match status" value="1"/>
</dbReference>
<evidence type="ECO:0000256" key="4">
    <source>
        <dbReference type="ARBA" id="ARBA00023002"/>
    </source>
</evidence>
<keyword evidence="5" id="KW-1015">Disulfide bond</keyword>
<keyword evidence="3 7" id="KW-0274">FAD</keyword>
<keyword evidence="2 7" id="KW-0285">Flavoprotein</keyword>
<comment type="cofactor">
    <cofactor evidence="8">
        <name>FAD</name>
        <dbReference type="ChEBI" id="CHEBI:57692"/>
    </cofactor>
    <text evidence="8">Binds 1 FAD per subunit.</text>
</comment>
<keyword evidence="6 7" id="KW-0676">Redox-active center</keyword>
<evidence type="ECO:0000256" key="6">
    <source>
        <dbReference type="ARBA" id="ARBA00023284"/>
    </source>
</evidence>
<keyword evidence="8" id="KW-0521">NADP</keyword>
<evidence type="ECO:0000259" key="9">
    <source>
        <dbReference type="Pfam" id="PF07992"/>
    </source>
</evidence>
<dbReference type="AlphaFoldDB" id="A0A7I8D7S1"/>
<comment type="subunit">
    <text evidence="7">Homodimer.</text>
</comment>
<dbReference type="Proteomes" id="UP000593890">
    <property type="component" value="Chromosome"/>
</dbReference>